<sequence length="179" mass="20462">LPFFFVLLGCSNGGLSSSAPSAHCNWDTMSWFLITPARRLSTLANRLPAVAGCVYPVFCQQVARYSVNFEPPARKNESTKVKRSRLIYESRKRGNLENGILLATFADKYLAGMTELELEAYDNLINKPDNDWDIYYWATGKQEAPPEFQSGVLKLLQEHTRNPDRELRNQLPPLRFFDK</sequence>
<dbReference type="PANTHER" id="PTHR12469:SF2">
    <property type="entry name" value="SUCCINATE DEHYDROGENASE ASSEMBLY FACTOR 2, MITOCHONDRIAL"/>
    <property type="match status" value="1"/>
</dbReference>
<evidence type="ECO:0000313" key="5">
    <source>
        <dbReference type="EMBL" id="JAP56627.1"/>
    </source>
</evidence>
<dbReference type="InterPro" id="IPR005631">
    <property type="entry name" value="SDH"/>
</dbReference>
<dbReference type="Pfam" id="PF03937">
    <property type="entry name" value="Sdh5"/>
    <property type="match status" value="1"/>
</dbReference>
<evidence type="ECO:0000256" key="3">
    <source>
        <dbReference type="ARBA" id="ARBA00023186"/>
    </source>
</evidence>
<comment type="subcellular location">
    <subcellularLocation>
        <location evidence="1">Mitochondrion matrix</location>
    </subcellularLocation>
</comment>
<reference evidence="5" key="1">
    <citation type="submission" date="2016-01" db="EMBL/GenBank/DDBJ databases">
        <title>Reference transcriptome for the parasite Schistocephalus solidus: insights into the molecular evolution of parasitism.</title>
        <authorList>
            <person name="Hebert F.O."/>
            <person name="Grambauer S."/>
            <person name="Barber I."/>
            <person name="Landry C.R."/>
            <person name="Aubin-Horth N."/>
        </authorList>
    </citation>
    <scope>NUCLEOTIDE SEQUENCE</scope>
</reference>
<feature type="signal peptide" evidence="4">
    <location>
        <begin position="1"/>
        <end position="16"/>
    </location>
</feature>
<proteinExistence type="inferred from homology"/>
<dbReference type="PANTHER" id="PTHR12469">
    <property type="entry name" value="PROTEIN EMI5 HOMOLOG, MITOCHONDRIAL"/>
    <property type="match status" value="1"/>
</dbReference>
<evidence type="ECO:0000256" key="4">
    <source>
        <dbReference type="SAM" id="SignalP"/>
    </source>
</evidence>
<dbReference type="SUPFAM" id="SSF109910">
    <property type="entry name" value="YgfY-like"/>
    <property type="match status" value="1"/>
</dbReference>
<dbReference type="InterPro" id="IPR028882">
    <property type="entry name" value="SDHAF2"/>
</dbReference>
<organism evidence="5">
    <name type="scientific">Schistocephalus solidus</name>
    <name type="common">Tapeworm</name>
    <dbReference type="NCBI Taxonomy" id="70667"/>
    <lineage>
        <taxon>Eukaryota</taxon>
        <taxon>Metazoa</taxon>
        <taxon>Spiralia</taxon>
        <taxon>Lophotrochozoa</taxon>
        <taxon>Platyhelminthes</taxon>
        <taxon>Cestoda</taxon>
        <taxon>Eucestoda</taxon>
        <taxon>Diphyllobothriidea</taxon>
        <taxon>Diphyllobothriidae</taxon>
        <taxon>Schistocephalus</taxon>
    </lineage>
</organism>
<gene>
    <name evidence="5" type="primary">SDHF2</name>
    <name evidence="5" type="ORF">TR153924</name>
</gene>
<name>A0A0X3Q354_SCHSO</name>
<evidence type="ECO:0000256" key="1">
    <source>
        <dbReference type="ARBA" id="ARBA00004305"/>
    </source>
</evidence>
<dbReference type="EMBL" id="GEEE01006598">
    <property type="protein sequence ID" value="JAP56627.1"/>
    <property type="molecule type" value="Transcribed_RNA"/>
</dbReference>
<dbReference type="GO" id="GO:0005759">
    <property type="term" value="C:mitochondrial matrix"/>
    <property type="evidence" value="ECO:0007669"/>
    <property type="project" value="UniProtKB-SubCell"/>
</dbReference>
<dbReference type="FunFam" id="1.10.150.250:FF:000002">
    <property type="entry name" value="Succinate dehydrogenase assembly factor 2, mitochondrial"/>
    <property type="match status" value="1"/>
</dbReference>
<keyword evidence="4" id="KW-0732">Signal</keyword>
<dbReference type="GO" id="GO:0006121">
    <property type="term" value="P:mitochondrial electron transport, succinate to ubiquinone"/>
    <property type="evidence" value="ECO:0007669"/>
    <property type="project" value="TreeGrafter"/>
</dbReference>
<keyword evidence="2" id="KW-0496">Mitochondrion</keyword>
<dbReference type="HAMAP" id="MF_03057">
    <property type="entry name" value="SDHAF2"/>
    <property type="match status" value="1"/>
</dbReference>
<evidence type="ECO:0000256" key="2">
    <source>
        <dbReference type="ARBA" id="ARBA00023128"/>
    </source>
</evidence>
<dbReference type="Gene3D" id="1.10.150.250">
    <property type="entry name" value="Flavinator of succinate dehydrogenase"/>
    <property type="match status" value="1"/>
</dbReference>
<protein>
    <submittedName>
        <fullName evidence="5">Succinate dehydrogenase assembly factor 2</fullName>
    </submittedName>
</protein>
<dbReference type="AlphaFoldDB" id="A0A0X3Q354"/>
<keyword evidence="3" id="KW-0143">Chaperone</keyword>
<feature type="non-terminal residue" evidence="5">
    <location>
        <position position="1"/>
    </location>
</feature>
<dbReference type="GO" id="GO:0006099">
    <property type="term" value="P:tricarboxylic acid cycle"/>
    <property type="evidence" value="ECO:0007669"/>
    <property type="project" value="TreeGrafter"/>
</dbReference>
<accession>A0A0X3Q354</accession>
<dbReference type="InterPro" id="IPR036714">
    <property type="entry name" value="SDH_sf"/>
</dbReference>
<feature type="chain" id="PRO_5007051439" evidence="4">
    <location>
        <begin position="17"/>
        <end position="179"/>
    </location>
</feature>
<dbReference type="GO" id="GO:0034553">
    <property type="term" value="P:mitochondrial respiratory chain complex II assembly"/>
    <property type="evidence" value="ECO:0007669"/>
    <property type="project" value="TreeGrafter"/>
</dbReference>